<keyword evidence="2" id="KW-1133">Transmembrane helix</keyword>
<keyword evidence="2" id="KW-0812">Transmembrane</keyword>
<gene>
    <name evidence="3" type="ORF">A3G33_08305</name>
</gene>
<dbReference type="AlphaFoldDB" id="A0A1G1KW53"/>
<protein>
    <submittedName>
        <fullName evidence="3">Uncharacterized protein</fullName>
    </submittedName>
</protein>
<dbReference type="EMBL" id="MHFR01000043">
    <property type="protein sequence ID" value="OGW97166.1"/>
    <property type="molecule type" value="Genomic_DNA"/>
</dbReference>
<evidence type="ECO:0000313" key="4">
    <source>
        <dbReference type="Proteomes" id="UP000178187"/>
    </source>
</evidence>
<accession>A0A1G1KW53</accession>
<name>A0A1G1KW53_9BACT</name>
<dbReference type="Proteomes" id="UP000178187">
    <property type="component" value="Unassembled WGS sequence"/>
</dbReference>
<proteinExistence type="predicted"/>
<sequence length="167" mass="19366">MKRREDTKVPRLFSHYKIKEPKIKSNGLKQNLKEGEKKMKVIEFLVTEIKKAVAWNGRLAVSLAWWVFGIVLRLSFMGAFLFVAGGGCFILKSYLAGVDKKAPDKQVMSGARQSVETGYRQSPEPMSYQQKSENIEDQLRDGGSRIRSWDYTIRSVKRDIEDWFKRR</sequence>
<organism evidence="3 4">
    <name type="scientific">Candidatus Danuiimicrobium aquiferis</name>
    <dbReference type="NCBI Taxonomy" id="1801832"/>
    <lineage>
        <taxon>Bacteria</taxon>
        <taxon>Pseudomonadati</taxon>
        <taxon>Candidatus Omnitrophota</taxon>
        <taxon>Candidatus Danuiimicrobium</taxon>
    </lineage>
</organism>
<feature type="transmembrane region" description="Helical" evidence="2">
    <location>
        <begin position="63"/>
        <end position="91"/>
    </location>
</feature>
<evidence type="ECO:0000256" key="2">
    <source>
        <dbReference type="SAM" id="Phobius"/>
    </source>
</evidence>
<reference evidence="3 4" key="1">
    <citation type="journal article" date="2016" name="Nat. Commun.">
        <title>Thousands of microbial genomes shed light on interconnected biogeochemical processes in an aquifer system.</title>
        <authorList>
            <person name="Anantharaman K."/>
            <person name="Brown C.T."/>
            <person name="Hug L.A."/>
            <person name="Sharon I."/>
            <person name="Castelle C.J."/>
            <person name="Probst A.J."/>
            <person name="Thomas B.C."/>
            <person name="Singh A."/>
            <person name="Wilkins M.J."/>
            <person name="Karaoz U."/>
            <person name="Brodie E.L."/>
            <person name="Williams K.H."/>
            <person name="Hubbard S.S."/>
            <person name="Banfield J.F."/>
        </authorList>
    </citation>
    <scope>NUCLEOTIDE SEQUENCE [LARGE SCALE GENOMIC DNA]</scope>
</reference>
<evidence type="ECO:0000256" key="1">
    <source>
        <dbReference type="SAM" id="MobiDB-lite"/>
    </source>
</evidence>
<keyword evidence="2" id="KW-0472">Membrane</keyword>
<comment type="caution">
    <text evidence="3">The sequence shown here is derived from an EMBL/GenBank/DDBJ whole genome shotgun (WGS) entry which is preliminary data.</text>
</comment>
<feature type="region of interest" description="Disordered" evidence="1">
    <location>
        <begin position="114"/>
        <end position="139"/>
    </location>
</feature>
<evidence type="ECO:0000313" key="3">
    <source>
        <dbReference type="EMBL" id="OGW97166.1"/>
    </source>
</evidence>